<accession>A0AAX4KZ95</accession>
<dbReference type="SUPFAM" id="SSF81593">
    <property type="entry name" value="Nucleotidyltransferase substrate binding subunit/domain"/>
    <property type="match status" value="1"/>
</dbReference>
<keyword evidence="3" id="KW-1185">Reference proteome</keyword>
<dbReference type="AlphaFoldDB" id="A0AAX4KZ95"/>
<evidence type="ECO:0000313" key="2">
    <source>
        <dbReference type="EMBL" id="WWQ60106.1"/>
    </source>
</evidence>
<dbReference type="RefSeq" id="WP_338600308.1">
    <property type="nucleotide sequence ID" value="NZ_CP146016.1"/>
</dbReference>
<dbReference type="PROSITE" id="PS50910">
    <property type="entry name" value="HEPN"/>
    <property type="match status" value="1"/>
</dbReference>
<dbReference type="EMBL" id="CP146016">
    <property type="protein sequence ID" value="WWQ60106.1"/>
    <property type="molecule type" value="Genomic_DNA"/>
</dbReference>
<reference evidence="2 3" key="1">
    <citation type="submission" date="2024-02" db="EMBL/GenBank/DDBJ databases">
        <title>STSV induces naive adaptation in Sulfolobus.</title>
        <authorList>
            <person name="Xiang X."/>
            <person name="Song M."/>
        </authorList>
    </citation>
    <scope>NUCLEOTIDE SEQUENCE [LARGE SCALE GENOMIC DNA]</scope>
    <source>
        <strain evidence="2 3">RT2</strain>
    </source>
</reference>
<proteinExistence type="predicted"/>
<dbReference type="Pfam" id="PF05168">
    <property type="entry name" value="HEPN"/>
    <property type="match status" value="1"/>
</dbReference>
<dbReference type="Gene3D" id="1.20.120.330">
    <property type="entry name" value="Nucleotidyltransferases domain 2"/>
    <property type="match status" value="1"/>
</dbReference>
<dbReference type="Proteomes" id="UP001432202">
    <property type="component" value="Chromosome"/>
</dbReference>
<dbReference type="InterPro" id="IPR007842">
    <property type="entry name" value="HEPN_dom"/>
</dbReference>
<sequence>MIPSKYRKFAKAFYFISHKDINRAKRALGEKDYPLCLFYAQQSVEKHLKLGLRLN</sequence>
<evidence type="ECO:0000313" key="3">
    <source>
        <dbReference type="Proteomes" id="UP001432202"/>
    </source>
</evidence>
<protein>
    <submittedName>
        <fullName evidence="2">HEPN domain-containing protein</fullName>
    </submittedName>
</protein>
<gene>
    <name evidence="2" type="ORF">V6M85_11735</name>
</gene>
<feature type="domain" description="HEPN" evidence="1">
    <location>
        <begin position="14"/>
        <end position="55"/>
    </location>
</feature>
<name>A0AAX4KZ95_9CREN</name>
<organism evidence="2 3">
    <name type="scientific">Sulfolobus tengchongensis</name>
    <dbReference type="NCBI Taxonomy" id="207809"/>
    <lineage>
        <taxon>Archaea</taxon>
        <taxon>Thermoproteota</taxon>
        <taxon>Thermoprotei</taxon>
        <taxon>Sulfolobales</taxon>
        <taxon>Sulfolobaceae</taxon>
        <taxon>Sulfolobus</taxon>
    </lineage>
</organism>
<evidence type="ECO:0000259" key="1">
    <source>
        <dbReference type="PROSITE" id="PS50910"/>
    </source>
</evidence>
<dbReference type="GeneID" id="89337450"/>